<evidence type="ECO:0000256" key="6">
    <source>
        <dbReference type="ARBA" id="ARBA00022771"/>
    </source>
</evidence>
<dbReference type="GO" id="GO:0061630">
    <property type="term" value="F:ubiquitin protein ligase activity"/>
    <property type="evidence" value="ECO:0007669"/>
    <property type="project" value="UniProtKB-EC"/>
</dbReference>
<dbReference type="EC" id="2.3.2.31" evidence="2"/>
<dbReference type="InterPro" id="IPR002867">
    <property type="entry name" value="IBR_dom"/>
</dbReference>
<proteinExistence type="predicted"/>
<dbReference type="CDD" id="cd20335">
    <property type="entry name" value="BRcat_RBR"/>
    <property type="match status" value="1"/>
</dbReference>
<keyword evidence="7" id="KW-0833">Ubl conjugation pathway</keyword>
<evidence type="ECO:0000313" key="12">
    <source>
        <dbReference type="Proteomes" id="UP001153461"/>
    </source>
</evidence>
<protein>
    <recommendedName>
        <fullName evidence="2">RBR-type E3 ubiquitin transferase</fullName>
        <ecNumber evidence="2">2.3.2.31</ecNumber>
    </recommendedName>
</protein>
<dbReference type="GO" id="GO:0008270">
    <property type="term" value="F:zinc ion binding"/>
    <property type="evidence" value="ECO:0007669"/>
    <property type="project" value="UniProtKB-KW"/>
</dbReference>
<feature type="domain" description="RING-type" evidence="10">
    <location>
        <begin position="36"/>
        <end position="209"/>
    </location>
</feature>
<dbReference type="InterPro" id="IPR031127">
    <property type="entry name" value="E3_UB_ligase_RBR"/>
</dbReference>
<accession>A0A9W4HQF9</accession>
<evidence type="ECO:0000256" key="9">
    <source>
        <dbReference type="SAM" id="MobiDB-lite"/>
    </source>
</evidence>
<dbReference type="PANTHER" id="PTHR11685">
    <property type="entry name" value="RBR FAMILY RING FINGER AND IBR DOMAIN-CONTAINING"/>
    <property type="match status" value="1"/>
</dbReference>
<keyword evidence="8" id="KW-0862">Zinc</keyword>
<dbReference type="InterPro" id="IPR044066">
    <property type="entry name" value="TRIAD_supradom"/>
</dbReference>
<evidence type="ECO:0000256" key="2">
    <source>
        <dbReference type="ARBA" id="ARBA00012251"/>
    </source>
</evidence>
<evidence type="ECO:0000256" key="5">
    <source>
        <dbReference type="ARBA" id="ARBA00022737"/>
    </source>
</evidence>
<keyword evidence="3" id="KW-0808">Transferase</keyword>
<dbReference type="GO" id="GO:0016567">
    <property type="term" value="P:protein ubiquitination"/>
    <property type="evidence" value="ECO:0007669"/>
    <property type="project" value="InterPro"/>
</dbReference>
<evidence type="ECO:0000256" key="8">
    <source>
        <dbReference type="ARBA" id="ARBA00022833"/>
    </source>
</evidence>
<evidence type="ECO:0000256" key="4">
    <source>
        <dbReference type="ARBA" id="ARBA00022723"/>
    </source>
</evidence>
<dbReference type="OrthoDB" id="9977870at2759"/>
<dbReference type="Pfam" id="PF01485">
    <property type="entry name" value="IBR"/>
    <property type="match status" value="1"/>
</dbReference>
<comment type="caution">
    <text evidence="11">The sequence shown here is derived from an EMBL/GenBank/DDBJ whole genome shotgun (WGS) entry which is preliminary data.</text>
</comment>
<dbReference type="InterPro" id="IPR017907">
    <property type="entry name" value="Znf_RING_CS"/>
</dbReference>
<sequence length="209" mass="24089">MQRWNILSNDSDEDLLDESSNDVAETSGEETKTRQECAFCASCTEEYPLSDTIRTECAHNYCRECILRLFENSLTHEALFPPRCCRLPIRVSTAVEDMLGIEMIKRYQERKVEVNDLRRTYCSNPTCSHYIPPQNIRHGVGICGVCTVRTCTDCKKQAHRGGDCSKHRHAFDEKINDNLLEELAKKKKWKRCSKCSRIIELIDGCFSIQ</sequence>
<gene>
    <name evidence="11" type="ORF">PNAL_LOCUS5242</name>
</gene>
<comment type="catalytic activity">
    <reaction evidence="1">
        <text>[E2 ubiquitin-conjugating enzyme]-S-ubiquitinyl-L-cysteine + [acceptor protein]-L-lysine = [E2 ubiquitin-conjugating enzyme]-L-cysteine + [acceptor protein]-N(6)-ubiquitinyl-L-lysine.</text>
        <dbReference type="EC" id="2.3.2.31"/>
    </reaction>
</comment>
<organism evidence="11 12">
    <name type="scientific">Penicillium nalgiovense</name>
    <dbReference type="NCBI Taxonomy" id="60175"/>
    <lineage>
        <taxon>Eukaryota</taxon>
        <taxon>Fungi</taxon>
        <taxon>Dikarya</taxon>
        <taxon>Ascomycota</taxon>
        <taxon>Pezizomycotina</taxon>
        <taxon>Eurotiomycetes</taxon>
        <taxon>Eurotiomycetidae</taxon>
        <taxon>Eurotiales</taxon>
        <taxon>Aspergillaceae</taxon>
        <taxon>Penicillium</taxon>
    </lineage>
</organism>
<evidence type="ECO:0000256" key="7">
    <source>
        <dbReference type="ARBA" id="ARBA00022786"/>
    </source>
</evidence>
<dbReference type="SUPFAM" id="SSF57850">
    <property type="entry name" value="RING/U-box"/>
    <property type="match status" value="1"/>
</dbReference>
<dbReference type="PROSITE" id="PS51873">
    <property type="entry name" value="TRIAD"/>
    <property type="match status" value="1"/>
</dbReference>
<evidence type="ECO:0000256" key="3">
    <source>
        <dbReference type="ARBA" id="ARBA00022679"/>
    </source>
</evidence>
<evidence type="ECO:0000256" key="1">
    <source>
        <dbReference type="ARBA" id="ARBA00001798"/>
    </source>
</evidence>
<feature type="region of interest" description="Disordered" evidence="9">
    <location>
        <begin position="1"/>
        <end position="29"/>
    </location>
</feature>
<dbReference type="Gene3D" id="3.30.40.10">
    <property type="entry name" value="Zinc/RING finger domain, C3HC4 (zinc finger)"/>
    <property type="match status" value="1"/>
</dbReference>
<keyword evidence="4" id="KW-0479">Metal-binding</keyword>
<feature type="compositionally biased region" description="Acidic residues" evidence="9">
    <location>
        <begin position="10"/>
        <end position="20"/>
    </location>
</feature>
<dbReference type="EMBL" id="CAJVNV010000222">
    <property type="protein sequence ID" value="CAG8120341.1"/>
    <property type="molecule type" value="Genomic_DNA"/>
</dbReference>
<dbReference type="SMART" id="SM00647">
    <property type="entry name" value="IBR"/>
    <property type="match status" value="1"/>
</dbReference>
<evidence type="ECO:0000259" key="10">
    <source>
        <dbReference type="PROSITE" id="PS51873"/>
    </source>
</evidence>
<keyword evidence="5" id="KW-0677">Repeat</keyword>
<keyword evidence="6" id="KW-0863">Zinc-finger</keyword>
<dbReference type="PROSITE" id="PS00518">
    <property type="entry name" value="ZF_RING_1"/>
    <property type="match status" value="1"/>
</dbReference>
<name>A0A9W4HQF9_PENNA</name>
<dbReference type="Proteomes" id="UP001153461">
    <property type="component" value="Unassembled WGS sequence"/>
</dbReference>
<reference evidence="11" key="1">
    <citation type="submission" date="2021-07" db="EMBL/GenBank/DDBJ databases">
        <authorList>
            <person name="Branca A.L. A."/>
        </authorList>
    </citation>
    <scope>NUCLEOTIDE SEQUENCE</scope>
</reference>
<evidence type="ECO:0000313" key="11">
    <source>
        <dbReference type="EMBL" id="CAG8120341.1"/>
    </source>
</evidence>
<dbReference type="InterPro" id="IPR013083">
    <property type="entry name" value="Znf_RING/FYVE/PHD"/>
</dbReference>
<dbReference type="AlphaFoldDB" id="A0A9W4HQF9"/>